<dbReference type="AlphaFoldDB" id="A0A0S4LJN5"/>
<feature type="domain" description="Response regulatory" evidence="13">
    <location>
        <begin position="7"/>
        <end position="121"/>
    </location>
</feature>
<keyword evidence="8" id="KW-0238">DNA-binding</keyword>
<dbReference type="PANTHER" id="PTHR32071:SF117">
    <property type="entry name" value="PTS-DEPENDENT DIHYDROXYACETONE KINASE OPERON REGULATORY PROTEIN-RELATED"/>
    <property type="match status" value="1"/>
</dbReference>
<dbReference type="STRING" id="1742972.COMA1_40261"/>
<dbReference type="FunFam" id="3.40.50.300:FF:000006">
    <property type="entry name" value="DNA-binding transcriptional regulator NtrC"/>
    <property type="match status" value="1"/>
</dbReference>
<dbReference type="InterPro" id="IPR025944">
    <property type="entry name" value="Sigma_54_int_dom_CS"/>
</dbReference>
<dbReference type="InterPro" id="IPR002078">
    <property type="entry name" value="Sigma_54_int"/>
</dbReference>
<keyword evidence="6" id="KW-0902">Two-component regulatory system</keyword>
<keyword evidence="4" id="KW-0547">Nucleotide-binding</keyword>
<dbReference type="PROSITE" id="PS50110">
    <property type="entry name" value="RESPONSE_REGULATORY"/>
    <property type="match status" value="1"/>
</dbReference>
<dbReference type="InterPro" id="IPR003593">
    <property type="entry name" value="AAA+_ATPase"/>
</dbReference>
<dbReference type="PANTHER" id="PTHR32071">
    <property type="entry name" value="TRANSCRIPTIONAL REGULATORY PROTEIN"/>
    <property type="match status" value="1"/>
</dbReference>
<protein>
    <submittedName>
        <fullName evidence="14">Acetoacetate metabolism regulatory protein AtoC</fullName>
    </submittedName>
</protein>
<dbReference type="InterPro" id="IPR025662">
    <property type="entry name" value="Sigma_54_int_dom_ATP-bd_1"/>
</dbReference>
<dbReference type="InterPro" id="IPR002197">
    <property type="entry name" value="HTH_Fis"/>
</dbReference>
<dbReference type="Gene3D" id="1.10.10.60">
    <property type="entry name" value="Homeodomain-like"/>
    <property type="match status" value="1"/>
</dbReference>
<keyword evidence="7" id="KW-0805">Transcription regulation</keyword>
<dbReference type="Gene3D" id="3.40.50.300">
    <property type="entry name" value="P-loop containing nucleotide triphosphate hydrolases"/>
    <property type="match status" value="1"/>
</dbReference>
<evidence type="ECO:0000256" key="3">
    <source>
        <dbReference type="ARBA" id="ARBA00022553"/>
    </source>
</evidence>
<name>A0A0S4LJN5_9BACT</name>
<dbReference type="PRINTS" id="PR01590">
    <property type="entry name" value="HTHFIS"/>
</dbReference>
<comment type="subcellular location">
    <subcellularLocation>
        <location evidence="1">Cytoplasm</location>
    </subcellularLocation>
</comment>
<dbReference type="PROSITE" id="PS00676">
    <property type="entry name" value="SIGMA54_INTERACT_2"/>
    <property type="match status" value="1"/>
</dbReference>
<dbReference type="SMART" id="SM00448">
    <property type="entry name" value="REC"/>
    <property type="match status" value="1"/>
</dbReference>
<sequence>MSMNTVNVLIVDDDAAVRAILQEVLLHEGYGVSMAEDGHAAIQVAKESVVHIVITDLQLPDIDGLEIIDRLVKQDAKIIPIMMTGFGTIETAVRAMKSGAFDFITKPFDLETVAVVVRKAAEFYRLRQENHLLRKAVRDQYRLEQLVGVSEPMQQVLEFVQKVADSDSTVMIQGESGTGKELVARMLHFNSLRRDRPLVPVNCGAIPENLLESELFGHEKGAFTGATHSRMGRFELANGGTIFLDEIGEMSLPLQVKLLRVLQEREFERVGGNRTIHVDVRIIAATNQDLELQVEERRFRKDLFYRLNVIPIVIPPLRERRSDIPLLIEHFLTRFNQSKHTDVSGFSSDALQFLIEYDWPGNIRELENMIERLVVLKKQGTLAVEDLPPKIGRRSIAPEFKEQFIRFNDDGINLSREVEQYEKHLIMEALRKANGVTSRAAQLLHLNRTTLVEKLKRKGVDPRSHVETLPLWPRISSQKIDDLPT</sequence>
<evidence type="ECO:0000256" key="10">
    <source>
        <dbReference type="ARBA" id="ARBA00023163"/>
    </source>
</evidence>
<dbReference type="GO" id="GO:0000160">
    <property type="term" value="P:phosphorelay signal transduction system"/>
    <property type="evidence" value="ECO:0007669"/>
    <property type="project" value="UniProtKB-KW"/>
</dbReference>
<keyword evidence="10" id="KW-0804">Transcription</keyword>
<reference evidence="14 15" key="1">
    <citation type="submission" date="2015-10" db="EMBL/GenBank/DDBJ databases">
        <authorList>
            <person name="Gilbert D.G."/>
        </authorList>
    </citation>
    <scope>NUCLEOTIDE SEQUENCE [LARGE SCALE GENOMIC DNA]</scope>
    <source>
        <strain evidence="14">COMA1</strain>
    </source>
</reference>
<dbReference type="InterPro" id="IPR025943">
    <property type="entry name" value="Sigma_54_int_dom_ATP-bd_2"/>
</dbReference>
<dbReference type="GO" id="GO:0043565">
    <property type="term" value="F:sequence-specific DNA binding"/>
    <property type="evidence" value="ECO:0007669"/>
    <property type="project" value="InterPro"/>
</dbReference>
<dbReference type="GO" id="GO:0005737">
    <property type="term" value="C:cytoplasm"/>
    <property type="evidence" value="ECO:0007669"/>
    <property type="project" value="UniProtKB-SubCell"/>
</dbReference>
<dbReference type="SUPFAM" id="SSF52540">
    <property type="entry name" value="P-loop containing nucleoside triphosphate hydrolases"/>
    <property type="match status" value="1"/>
</dbReference>
<evidence type="ECO:0000313" key="14">
    <source>
        <dbReference type="EMBL" id="CUS37793.1"/>
    </source>
</evidence>
<dbReference type="InterPro" id="IPR001789">
    <property type="entry name" value="Sig_transdc_resp-reg_receiver"/>
</dbReference>
<feature type="domain" description="Sigma-54 factor interaction" evidence="12">
    <location>
        <begin position="146"/>
        <end position="375"/>
    </location>
</feature>
<accession>A0A0S4LJN5</accession>
<evidence type="ECO:0000256" key="7">
    <source>
        <dbReference type="ARBA" id="ARBA00023015"/>
    </source>
</evidence>
<dbReference type="InterPro" id="IPR027417">
    <property type="entry name" value="P-loop_NTPase"/>
</dbReference>
<dbReference type="Proteomes" id="UP000199032">
    <property type="component" value="Unassembled WGS sequence"/>
</dbReference>
<dbReference type="FunFam" id="3.40.50.2300:FF:000018">
    <property type="entry name" value="DNA-binding transcriptional regulator NtrC"/>
    <property type="match status" value="1"/>
</dbReference>
<dbReference type="SUPFAM" id="SSF46689">
    <property type="entry name" value="Homeodomain-like"/>
    <property type="match status" value="1"/>
</dbReference>
<dbReference type="PROSITE" id="PS00688">
    <property type="entry name" value="SIGMA54_INTERACT_3"/>
    <property type="match status" value="1"/>
</dbReference>
<dbReference type="FunFam" id="1.10.8.60:FF:000014">
    <property type="entry name" value="DNA-binding transcriptional regulator NtrC"/>
    <property type="match status" value="1"/>
</dbReference>
<organism evidence="14 15">
    <name type="scientific">Candidatus Nitrospira nitrosa</name>
    <dbReference type="NCBI Taxonomy" id="1742972"/>
    <lineage>
        <taxon>Bacteria</taxon>
        <taxon>Pseudomonadati</taxon>
        <taxon>Nitrospirota</taxon>
        <taxon>Nitrospiria</taxon>
        <taxon>Nitrospirales</taxon>
        <taxon>Nitrospiraceae</taxon>
        <taxon>Nitrospira</taxon>
    </lineage>
</organism>
<dbReference type="Pfam" id="PF02954">
    <property type="entry name" value="HTH_8"/>
    <property type="match status" value="1"/>
</dbReference>
<keyword evidence="15" id="KW-1185">Reference proteome</keyword>
<gene>
    <name evidence="14" type="primary">atoC</name>
    <name evidence="14" type="ORF">COMA1_40261</name>
</gene>
<dbReference type="GO" id="GO:0005524">
    <property type="term" value="F:ATP binding"/>
    <property type="evidence" value="ECO:0007669"/>
    <property type="project" value="UniProtKB-KW"/>
</dbReference>
<dbReference type="Pfam" id="PF00072">
    <property type="entry name" value="Response_reg"/>
    <property type="match status" value="1"/>
</dbReference>
<dbReference type="Pfam" id="PF00158">
    <property type="entry name" value="Sigma54_activat"/>
    <property type="match status" value="1"/>
</dbReference>
<dbReference type="SUPFAM" id="SSF52172">
    <property type="entry name" value="CheY-like"/>
    <property type="match status" value="1"/>
</dbReference>
<keyword evidence="3 11" id="KW-0597">Phosphoprotein</keyword>
<dbReference type="PROSITE" id="PS50045">
    <property type="entry name" value="SIGMA54_INTERACT_4"/>
    <property type="match status" value="1"/>
</dbReference>
<dbReference type="InterPro" id="IPR058031">
    <property type="entry name" value="AAA_lid_NorR"/>
</dbReference>
<evidence type="ECO:0000259" key="12">
    <source>
        <dbReference type="PROSITE" id="PS50045"/>
    </source>
</evidence>
<keyword evidence="9" id="KW-0010">Activator</keyword>
<dbReference type="Gene3D" id="3.40.50.2300">
    <property type="match status" value="1"/>
</dbReference>
<evidence type="ECO:0000256" key="2">
    <source>
        <dbReference type="ARBA" id="ARBA00022490"/>
    </source>
</evidence>
<dbReference type="PROSITE" id="PS00675">
    <property type="entry name" value="SIGMA54_INTERACT_1"/>
    <property type="match status" value="1"/>
</dbReference>
<dbReference type="InterPro" id="IPR011006">
    <property type="entry name" value="CheY-like_superfamily"/>
</dbReference>
<evidence type="ECO:0000256" key="4">
    <source>
        <dbReference type="ARBA" id="ARBA00022741"/>
    </source>
</evidence>
<dbReference type="CDD" id="cd00009">
    <property type="entry name" value="AAA"/>
    <property type="match status" value="1"/>
</dbReference>
<evidence type="ECO:0000256" key="11">
    <source>
        <dbReference type="PROSITE-ProRule" id="PRU00169"/>
    </source>
</evidence>
<evidence type="ECO:0000256" key="8">
    <source>
        <dbReference type="ARBA" id="ARBA00023125"/>
    </source>
</evidence>
<proteinExistence type="predicted"/>
<dbReference type="Pfam" id="PF25601">
    <property type="entry name" value="AAA_lid_14"/>
    <property type="match status" value="1"/>
</dbReference>
<evidence type="ECO:0000313" key="15">
    <source>
        <dbReference type="Proteomes" id="UP000199032"/>
    </source>
</evidence>
<keyword evidence="2" id="KW-0963">Cytoplasm</keyword>
<feature type="modified residue" description="4-aspartylphosphate" evidence="11">
    <location>
        <position position="56"/>
    </location>
</feature>
<dbReference type="EMBL" id="CZQA01000010">
    <property type="protein sequence ID" value="CUS37793.1"/>
    <property type="molecule type" value="Genomic_DNA"/>
</dbReference>
<dbReference type="GO" id="GO:0006355">
    <property type="term" value="P:regulation of DNA-templated transcription"/>
    <property type="evidence" value="ECO:0007669"/>
    <property type="project" value="InterPro"/>
</dbReference>
<evidence type="ECO:0000256" key="5">
    <source>
        <dbReference type="ARBA" id="ARBA00022840"/>
    </source>
</evidence>
<dbReference type="SMART" id="SM00382">
    <property type="entry name" value="AAA"/>
    <property type="match status" value="1"/>
</dbReference>
<evidence type="ECO:0000259" key="13">
    <source>
        <dbReference type="PROSITE" id="PS50110"/>
    </source>
</evidence>
<evidence type="ECO:0000256" key="1">
    <source>
        <dbReference type="ARBA" id="ARBA00004496"/>
    </source>
</evidence>
<evidence type="ECO:0000256" key="6">
    <source>
        <dbReference type="ARBA" id="ARBA00023012"/>
    </source>
</evidence>
<dbReference type="Gene3D" id="1.10.8.60">
    <property type="match status" value="1"/>
</dbReference>
<keyword evidence="5" id="KW-0067">ATP-binding</keyword>
<evidence type="ECO:0000256" key="9">
    <source>
        <dbReference type="ARBA" id="ARBA00023159"/>
    </source>
</evidence>
<dbReference type="InterPro" id="IPR009057">
    <property type="entry name" value="Homeodomain-like_sf"/>
</dbReference>